<dbReference type="PANTHER" id="PTHR13164">
    <property type="entry name" value="CALICYLIN BINDING PROTEIN"/>
    <property type="match status" value="1"/>
</dbReference>
<evidence type="ECO:0000259" key="1">
    <source>
        <dbReference type="PROSITE" id="PS51203"/>
    </source>
</evidence>
<gene>
    <name evidence="2" type="ORF">PPERSA_07381</name>
</gene>
<sequence length="207" mass="24503">MKLYIHIYLPNAHKSAPTTIIHDTPNDQTFSQLYNEIHKIFSEINPSYIRAYQNLSGKQLQKCENMYISSFYNENEDVYLYCDLPRPVKVVEQQDTSNIQYTTIEKYTFYEYDENRVRVVLELPEVGKIGKDNIQARFFQRSFEIKIHNYKGKNLRFGSGKTQCKIDPDQSRFMLKDNKIIISIRKFQKTDNWFSLHKTKTIGGDSD</sequence>
<feature type="domain" description="CS" evidence="1">
    <location>
        <begin position="102"/>
        <end position="197"/>
    </location>
</feature>
<dbReference type="Gene3D" id="2.60.40.790">
    <property type="match status" value="1"/>
</dbReference>
<accession>A0A0V0Q9I3</accession>
<dbReference type="InterPro" id="IPR007052">
    <property type="entry name" value="CS_dom"/>
</dbReference>
<evidence type="ECO:0000313" key="3">
    <source>
        <dbReference type="Proteomes" id="UP000054937"/>
    </source>
</evidence>
<dbReference type="GO" id="GO:0031625">
    <property type="term" value="F:ubiquitin protein ligase binding"/>
    <property type="evidence" value="ECO:0007669"/>
    <property type="project" value="InterPro"/>
</dbReference>
<dbReference type="AlphaFoldDB" id="A0A0V0Q9I3"/>
<protein>
    <submittedName>
        <fullName evidence="2">HSP20-like chaperone</fullName>
    </submittedName>
</protein>
<dbReference type="PANTHER" id="PTHR13164:SF3">
    <property type="entry name" value="CALCYCLIN-BINDING PROTEIN"/>
    <property type="match status" value="1"/>
</dbReference>
<dbReference type="EMBL" id="LDAU01000226">
    <property type="protein sequence ID" value="KRW98883.1"/>
    <property type="molecule type" value="Genomic_DNA"/>
</dbReference>
<name>A0A0V0Q9I3_PSEPJ</name>
<dbReference type="OMA" id="YDADEMN"/>
<dbReference type="InParanoid" id="A0A0V0Q9I3"/>
<organism evidence="2 3">
    <name type="scientific">Pseudocohnilembus persalinus</name>
    <name type="common">Ciliate</name>
    <dbReference type="NCBI Taxonomy" id="266149"/>
    <lineage>
        <taxon>Eukaryota</taxon>
        <taxon>Sar</taxon>
        <taxon>Alveolata</taxon>
        <taxon>Ciliophora</taxon>
        <taxon>Intramacronucleata</taxon>
        <taxon>Oligohymenophorea</taxon>
        <taxon>Scuticociliatia</taxon>
        <taxon>Philasterida</taxon>
        <taxon>Pseudocohnilembidae</taxon>
        <taxon>Pseudocohnilembus</taxon>
    </lineage>
</organism>
<dbReference type="GO" id="GO:0044548">
    <property type="term" value="F:S100 protein binding"/>
    <property type="evidence" value="ECO:0007669"/>
    <property type="project" value="InterPro"/>
</dbReference>
<dbReference type="InterPro" id="IPR008978">
    <property type="entry name" value="HSP20-like_chaperone"/>
</dbReference>
<dbReference type="CDD" id="cd06468">
    <property type="entry name" value="p23_CacyBP"/>
    <property type="match status" value="1"/>
</dbReference>
<dbReference type="Pfam" id="PF04969">
    <property type="entry name" value="CS"/>
    <property type="match status" value="1"/>
</dbReference>
<dbReference type="InterPro" id="IPR037893">
    <property type="entry name" value="CS_CacyBP"/>
</dbReference>
<proteinExistence type="predicted"/>
<dbReference type="Proteomes" id="UP000054937">
    <property type="component" value="Unassembled WGS sequence"/>
</dbReference>
<dbReference type="PROSITE" id="PS51203">
    <property type="entry name" value="CS"/>
    <property type="match status" value="1"/>
</dbReference>
<dbReference type="OrthoDB" id="310229at2759"/>
<dbReference type="InterPro" id="IPR052289">
    <property type="entry name" value="Calcyclin-binding_UBL-bridge"/>
</dbReference>
<dbReference type="SUPFAM" id="SSF49764">
    <property type="entry name" value="HSP20-like chaperones"/>
    <property type="match status" value="1"/>
</dbReference>
<comment type="caution">
    <text evidence="2">The sequence shown here is derived from an EMBL/GenBank/DDBJ whole genome shotgun (WGS) entry which is preliminary data.</text>
</comment>
<keyword evidence="3" id="KW-1185">Reference proteome</keyword>
<dbReference type="GO" id="GO:0015631">
    <property type="term" value="F:tubulin binding"/>
    <property type="evidence" value="ECO:0007669"/>
    <property type="project" value="InterPro"/>
</dbReference>
<dbReference type="GO" id="GO:0005634">
    <property type="term" value="C:nucleus"/>
    <property type="evidence" value="ECO:0007669"/>
    <property type="project" value="TreeGrafter"/>
</dbReference>
<reference evidence="2 3" key="1">
    <citation type="journal article" date="2015" name="Sci. Rep.">
        <title>Genome of the facultative scuticociliatosis pathogen Pseudocohnilembus persalinus provides insight into its virulence through horizontal gene transfer.</title>
        <authorList>
            <person name="Xiong J."/>
            <person name="Wang G."/>
            <person name="Cheng J."/>
            <person name="Tian M."/>
            <person name="Pan X."/>
            <person name="Warren A."/>
            <person name="Jiang C."/>
            <person name="Yuan D."/>
            <person name="Miao W."/>
        </authorList>
    </citation>
    <scope>NUCLEOTIDE SEQUENCE [LARGE SCALE GENOMIC DNA]</scope>
    <source>
        <strain evidence="2">36N120E</strain>
    </source>
</reference>
<evidence type="ECO:0000313" key="2">
    <source>
        <dbReference type="EMBL" id="KRW98883.1"/>
    </source>
</evidence>